<keyword evidence="6" id="KW-1185">Reference proteome</keyword>
<dbReference type="SUPFAM" id="SSF51445">
    <property type="entry name" value="(Trans)glycosidases"/>
    <property type="match status" value="1"/>
</dbReference>
<evidence type="ECO:0000313" key="5">
    <source>
        <dbReference type="EMBL" id="APU67649.1"/>
    </source>
</evidence>
<dbReference type="InterPro" id="IPR017853">
    <property type="entry name" value="GH"/>
</dbReference>
<dbReference type="RefSeq" id="WP_083643508.1">
    <property type="nucleotide sequence ID" value="NZ_AMRU01000018.1"/>
</dbReference>
<dbReference type="PANTHER" id="PTHR11069">
    <property type="entry name" value="GLUCOSYLCERAMIDASE"/>
    <property type="match status" value="1"/>
</dbReference>
<dbReference type="AlphaFoldDB" id="A0A1L7I212"/>
<keyword evidence="4" id="KW-0326">Glycosidase</keyword>
<dbReference type="PANTHER" id="PTHR11069:SF23">
    <property type="entry name" value="LYSOSOMAL ACID GLUCOSYLCERAMIDASE"/>
    <property type="match status" value="1"/>
</dbReference>
<evidence type="ECO:0000256" key="2">
    <source>
        <dbReference type="ARBA" id="ARBA00022729"/>
    </source>
</evidence>
<accession>A0A1L7I212</accession>
<dbReference type="GO" id="GO:0004348">
    <property type="term" value="F:glucosylceramidase activity"/>
    <property type="evidence" value="ECO:0007669"/>
    <property type="project" value="InterPro"/>
</dbReference>
<dbReference type="InterPro" id="IPR013780">
    <property type="entry name" value="Glyco_hydro_b"/>
</dbReference>
<dbReference type="Gene3D" id="2.60.40.1180">
    <property type="entry name" value="Golgi alpha-mannosidase II"/>
    <property type="match status" value="1"/>
</dbReference>
<sequence length="499" mass="57057">MKKQKTIKYHLVLICFLAIPFLHFAQQKRVIHSWITTQDRSMLFQAQDSIIPFSKSTNPRYPAIIVDPVHRMQEVDGFGFALTGGSAELLIGMNPEKRKVILQELFGMHNDDIGISFIRLSIGSSDLNSYTFSYDDLENRETDTELKSFNLGQDLQDVVPVMKEILAINPDIKIMGSPWSAPVWMKTNQNIRGGKLKETYYEVYADYFVKYILEMEKQGIPIHSITIQNEPMNSRNTPSMSWYWYEQAGFIKNYLGPKFQEYQLDTKIIIFDHNTDRPDYPLSILQDSLASKYVYGSAFHNYRGNMETMSMVHRARPDKHIFFTEQMVTEKPNNSTIGITDPFNRLIIQGMNNWSRNVILWNLAADPNNDPHTDNGGCSMCQGALTIAGNTVSRNLAYYTIAHASKFVRPGSTRIHTTQPTDPSVYLYEDEQRAKVNRVWESQSSPLLPNVAFETPKNNIVLIVSNTSSDQHSVKIQYKGEYANVPLEPGSVGTFVWNQ</sequence>
<evidence type="ECO:0000256" key="1">
    <source>
        <dbReference type="ARBA" id="ARBA00005382"/>
    </source>
</evidence>
<evidence type="ECO:0000313" key="6">
    <source>
        <dbReference type="Proteomes" id="UP000186230"/>
    </source>
</evidence>
<dbReference type="Pfam" id="PF17189">
    <property type="entry name" value="Glyco_hydro_30C"/>
    <property type="match status" value="1"/>
</dbReference>
<keyword evidence="3 4" id="KW-0378">Hydrolase</keyword>
<proteinExistence type="inferred from homology"/>
<dbReference type="Proteomes" id="UP000186230">
    <property type="component" value="Chromosome"/>
</dbReference>
<evidence type="ECO:0000256" key="3">
    <source>
        <dbReference type="ARBA" id="ARBA00022801"/>
    </source>
</evidence>
<dbReference type="InterPro" id="IPR001139">
    <property type="entry name" value="Glyco_hydro_30"/>
</dbReference>
<evidence type="ECO:0000256" key="4">
    <source>
        <dbReference type="RuleBase" id="RU361188"/>
    </source>
</evidence>
<dbReference type="EMBL" id="CP016359">
    <property type="protein sequence ID" value="APU67649.1"/>
    <property type="molecule type" value="Genomic_DNA"/>
</dbReference>
<dbReference type="Gene3D" id="3.20.20.80">
    <property type="entry name" value="Glycosidases"/>
    <property type="match status" value="1"/>
</dbReference>
<dbReference type="GO" id="GO:0006680">
    <property type="term" value="P:glucosylceramide catabolic process"/>
    <property type="evidence" value="ECO:0007669"/>
    <property type="project" value="TreeGrafter"/>
</dbReference>
<reference evidence="5 6" key="1">
    <citation type="submission" date="2016-07" db="EMBL/GenBank/DDBJ databases">
        <title>Multi-omics approach to identify versatile polysaccharide utilization systems of a marine flavobacterium Gramella flava.</title>
        <authorList>
            <person name="Tang K."/>
        </authorList>
    </citation>
    <scope>NUCLEOTIDE SEQUENCE [LARGE SCALE GENOMIC DNA]</scope>
    <source>
        <strain evidence="5 6">JLT2011</strain>
    </source>
</reference>
<dbReference type="OrthoDB" id="9806701at2"/>
<dbReference type="KEGG" id="gfl:GRFL_0925"/>
<comment type="similarity">
    <text evidence="1 4">Belongs to the glycosyl hydrolase 30 family.</text>
</comment>
<organism evidence="5 6">
    <name type="scientific">Christiangramia flava JLT2011</name>
    <dbReference type="NCBI Taxonomy" id="1229726"/>
    <lineage>
        <taxon>Bacteria</taxon>
        <taxon>Pseudomonadati</taxon>
        <taxon>Bacteroidota</taxon>
        <taxon>Flavobacteriia</taxon>
        <taxon>Flavobacteriales</taxon>
        <taxon>Flavobacteriaceae</taxon>
        <taxon>Christiangramia</taxon>
    </lineage>
</organism>
<protein>
    <submittedName>
        <fullName evidence="5">Glycosyl hydrolase, family 30</fullName>
    </submittedName>
</protein>
<dbReference type="InterPro" id="IPR033453">
    <property type="entry name" value="Glyco_hydro_30_TIM-barrel"/>
</dbReference>
<gene>
    <name evidence="5" type="ORF">GRFL_0925</name>
</gene>
<name>A0A1L7I212_9FLAO</name>
<dbReference type="STRING" id="1229726.GRFL_0925"/>
<dbReference type="GO" id="GO:0016020">
    <property type="term" value="C:membrane"/>
    <property type="evidence" value="ECO:0007669"/>
    <property type="project" value="GOC"/>
</dbReference>
<dbReference type="InterPro" id="IPR033452">
    <property type="entry name" value="GH30_C"/>
</dbReference>
<dbReference type="Pfam" id="PF02055">
    <property type="entry name" value="Glyco_hydro_30"/>
    <property type="match status" value="1"/>
</dbReference>
<keyword evidence="2" id="KW-0732">Signal</keyword>